<keyword evidence="2" id="KW-0436">Ligase</keyword>
<dbReference type="EnsemblMetazoa" id="ASIC021649-RA">
    <property type="protein sequence ID" value="ASIC021649-PA"/>
    <property type="gene ID" value="ASIC021649"/>
</dbReference>
<organism evidence="2">
    <name type="scientific">Anopheles sinensis</name>
    <name type="common">Mosquito</name>
    <dbReference type="NCBI Taxonomy" id="74873"/>
    <lineage>
        <taxon>Eukaryota</taxon>
        <taxon>Metazoa</taxon>
        <taxon>Ecdysozoa</taxon>
        <taxon>Arthropoda</taxon>
        <taxon>Hexapoda</taxon>
        <taxon>Insecta</taxon>
        <taxon>Pterygota</taxon>
        <taxon>Neoptera</taxon>
        <taxon>Endopterygota</taxon>
        <taxon>Diptera</taxon>
        <taxon>Nematocera</taxon>
        <taxon>Culicoidea</taxon>
        <taxon>Culicidae</taxon>
        <taxon>Anophelinae</taxon>
        <taxon>Anopheles</taxon>
    </lineage>
</organism>
<sequence>MTTGHKLAKGKPVCRKASETESHNRASNSCAYLRGRVTIIVKPSMEKKWRPTRLARSLEQTKATLPRIITNVLNLY</sequence>
<dbReference type="VEuPathDB" id="VectorBase:ASIC021649"/>
<feature type="compositionally biased region" description="Basic residues" evidence="1">
    <location>
        <begin position="1"/>
        <end position="14"/>
    </location>
</feature>
<dbReference type="Proteomes" id="UP000030765">
    <property type="component" value="Unassembled WGS sequence"/>
</dbReference>
<dbReference type="EMBL" id="KE525419">
    <property type="protein sequence ID" value="KFB53341.1"/>
    <property type="molecule type" value="Genomic_DNA"/>
</dbReference>
<proteinExistence type="predicted"/>
<evidence type="ECO:0000313" key="4">
    <source>
        <dbReference type="Proteomes" id="UP000030765"/>
    </source>
</evidence>
<feature type="region of interest" description="Disordered" evidence="1">
    <location>
        <begin position="1"/>
        <end position="27"/>
    </location>
</feature>
<protein>
    <submittedName>
        <fullName evidence="2 3">5-formyltetrahydrofolate cyclo-ligase</fullName>
    </submittedName>
</protein>
<evidence type="ECO:0000313" key="2">
    <source>
        <dbReference type="EMBL" id="KFB53341.1"/>
    </source>
</evidence>
<accession>A0A084WSZ7</accession>
<evidence type="ECO:0000313" key="3">
    <source>
        <dbReference type="EnsemblMetazoa" id="ASIC021649-PA"/>
    </source>
</evidence>
<evidence type="ECO:0000256" key="1">
    <source>
        <dbReference type="SAM" id="MobiDB-lite"/>
    </source>
</evidence>
<dbReference type="GO" id="GO:0016874">
    <property type="term" value="F:ligase activity"/>
    <property type="evidence" value="ECO:0007669"/>
    <property type="project" value="UniProtKB-KW"/>
</dbReference>
<dbReference type="AlphaFoldDB" id="A0A084WSZ7"/>
<dbReference type="EMBL" id="ATLV01026776">
    <property type="status" value="NOT_ANNOTATED_CDS"/>
    <property type="molecule type" value="Genomic_DNA"/>
</dbReference>
<gene>
    <name evidence="2" type="ORF">ZHAS_00021649</name>
</gene>
<reference evidence="2 4" key="1">
    <citation type="journal article" date="2014" name="BMC Genomics">
        <title>Genome sequence of Anopheles sinensis provides insight into genetics basis of mosquito competence for malaria parasites.</title>
        <authorList>
            <person name="Zhou D."/>
            <person name="Zhang D."/>
            <person name="Ding G."/>
            <person name="Shi L."/>
            <person name="Hou Q."/>
            <person name="Ye Y."/>
            <person name="Xu Y."/>
            <person name="Zhou H."/>
            <person name="Xiong C."/>
            <person name="Li S."/>
            <person name="Yu J."/>
            <person name="Hong S."/>
            <person name="Yu X."/>
            <person name="Zou P."/>
            <person name="Chen C."/>
            <person name="Chang X."/>
            <person name="Wang W."/>
            <person name="Lv Y."/>
            <person name="Sun Y."/>
            <person name="Ma L."/>
            <person name="Shen B."/>
            <person name="Zhu C."/>
        </authorList>
    </citation>
    <scope>NUCLEOTIDE SEQUENCE [LARGE SCALE GENOMIC DNA]</scope>
</reference>
<name>A0A084WSZ7_ANOSI</name>
<reference evidence="3" key="2">
    <citation type="submission" date="2020-05" db="UniProtKB">
        <authorList>
            <consortium name="EnsemblMetazoa"/>
        </authorList>
    </citation>
    <scope>IDENTIFICATION</scope>
</reference>
<keyword evidence="4" id="KW-1185">Reference proteome</keyword>